<accession>A0A840YXN7</accession>
<sequence>MALQAQLAQSRGDENASHITAAALNWLACEENARMLVSGALKIVWANPCALDLLDGRTGVEDREGFLFFEQASVQRALLTFARGTDNPTATMVAQLDGGNLVLHARRLTVGDGQVVGLTMMHDNGGFVPRYVALDIVFGLTPAEHDVLQSIVVGKTVATIADEGGIAPGTVRSHIRQIYAKLDVSSREQLLFRLSPYRLP</sequence>
<dbReference type="Gene3D" id="1.10.10.10">
    <property type="entry name" value="Winged helix-like DNA-binding domain superfamily/Winged helix DNA-binding domain"/>
    <property type="match status" value="1"/>
</dbReference>
<evidence type="ECO:0000313" key="6">
    <source>
        <dbReference type="Proteomes" id="UP000554342"/>
    </source>
</evidence>
<dbReference type="AlphaFoldDB" id="A0A840YXN7"/>
<dbReference type="CDD" id="cd06170">
    <property type="entry name" value="LuxR_C_like"/>
    <property type="match status" value="1"/>
</dbReference>
<dbReference type="EMBL" id="JACIJI010000001">
    <property type="protein sequence ID" value="MBB5718317.1"/>
    <property type="molecule type" value="Genomic_DNA"/>
</dbReference>
<dbReference type="SMART" id="SM00421">
    <property type="entry name" value="HTH_LUXR"/>
    <property type="match status" value="1"/>
</dbReference>
<evidence type="ECO:0000259" key="4">
    <source>
        <dbReference type="PROSITE" id="PS50043"/>
    </source>
</evidence>
<dbReference type="PRINTS" id="PR00038">
    <property type="entry name" value="HTHLUXR"/>
</dbReference>
<comment type="caution">
    <text evidence="5">The sequence shown here is derived from an EMBL/GenBank/DDBJ whole genome shotgun (WGS) entry which is preliminary data.</text>
</comment>
<dbReference type="GO" id="GO:0003677">
    <property type="term" value="F:DNA binding"/>
    <property type="evidence" value="ECO:0007669"/>
    <property type="project" value="UniProtKB-KW"/>
</dbReference>
<keyword evidence="6" id="KW-1185">Reference proteome</keyword>
<dbReference type="PROSITE" id="PS50043">
    <property type="entry name" value="HTH_LUXR_2"/>
    <property type="match status" value="1"/>
</dbReference>
<dbReference type="InterPro" id="IPR000792">
    <property type="entry name" value="Tscrpt_reg_LuxR_C"/>
</dbReference>
<reference evidence="5 6" key="1">
    <citation type="submission" date="2020-08" db="EMBL/GenBank/DDBJ databases">
        <title>Genomic Encyclopedia of Type Strains, Phase IV (KMG-IV): sequencing the most valuable type-strain genomes for metagenomic binning, comparative biology and taxonomic classification.</title>
        <authorList>
            <person name="Goeker M."/>
        </authorList>
    </citation>
    <scope>NUCLEOTIDE SEQUENCE [LARGE SCALE GENOMIC DNA]</scope>
    <source>
        <strain evidence="5 6">DSM 27203</strain>
    </source>
</reference>
<evidence type="ECO:0000256" key="2">
    <source>
        <dbReference type="ARBA" id="ARBA00023125"/>
    </source>
</evidence>
<organism evidence="5 6">
    <name type="scientific">Stakelama sediminis</name>
    <dbReference type="NCBI Taxonomy" id="463200"/>
    <lineage>
        <taxon>Bacteria</taxon>
        <taxon>Pseudomonadati</taxon>
        <taxon>Pseudomonadota</taxon>
        <taxon>Alphaproteobacteria</taxon>
        <taxon>Sphingomonadales</taxon>
        <taxon>Sphingomonadaceae</taxon>
        <taxon>Stakelama</taxon>
    </lineage>
</organism>
<dbReference type="PANTHER" id="PTHR44688:SF16">
    <property type="entry name" value="DNA-BINDING TRANSCRIPTIONAL ACTIVATOR DEVR_DOSR"/>
    <property type="match status" value="1"/>
</dbReference>
<feature type="domain" description="HTH luxR-type" evidence="4">
    <location>
        <begin position="133"/>
        <end position="198"/>
    </location>
</feature>
<evidence type="ECO:0000313" key="5">
    <source>
        <dbReference type="EMBL" id="MBB5718317.1"/>
    </source>
</evidence>
<dbReference type="InterPro" id="IPR036388">
    <property type="entry name" value="WH-like_DNA-bd_sf"/>
</dbReference>
<dbReference type="Pfam" id="PF00196">
    <property type="entry name" value="GerE"/>
    <property type="match status" value="1"/>
</dbReference>
<gene>
    <name evidence="5" type="ORF">FHR23_001224</name>
</gene>
<keyword evidence="2 5" id="KW-0238">DNA-binding</keyword>
<name>A0A840YXN7_9SPHN</name>
<dbReference type="InterPro" id="IPR016032">
    <property type="entry name" value="Sig_transdc_resp-reg_C-effctor"/>
</dbReference>
<dbReference type="PANTHER" id="PTHR44688">
    <property type="entry name" value="DNA-BINDING TRANSCRIPTIONAL ACTIVATOR DEVR_DOSR"/>
    <property type="match status" value="1"/>
</dbReference>
<dbReference type="RefSeq" id="WP_184001967.1">
    <property type="nucleotide sequence ID" value="NZ_BAABIF010000004.1"/>
</dbReference>
<keyword evidence="1" id="KW-0805">Transcription regulation</keyword>
<evidence type="ECO:0000256" key="1">
    <source>
        <dbReference type="ARBA" id="ARBA00023015"/>
    </source>
</evidence>
<evidence type="ECO:0000256" key="3">
    <source>
        <dbReference type="ARBA" id="ARBA00023163"/>
    </source>
</evidence>
<keyword evidence="3" id="KW-0804">Transcription</keyword>
<proteinExistence type="predicted"/>
<dbReference type="GO" id="GO:0006355">
    <property type="term" value="P:regulation of DNA-templated transcription"/>
    <property type="evidence" value="ECO:0007669"/>
    <property type="project" value="InterPro"/>
</dbReference>
<protein>
    <submittedName>
        <fullName evidence="5">DNA-binding CsgD family transcriptional regulator</fullName>
    </submittedName>
</protein>
<dbReference type="Proteomes" id="UP000554342">
    <property type="component" value="Unassembled WGS sequence"/>
</dbReference>
<dbReference type="SUPFAM" id="SSF46894">
    <property type="entry name" value="C-terminal effector domain of the bipartite response regulators"/>
    <property type="match status" value="1"/>
</dbReference>